<proteinExistence type="predicted"/>
<gene>
    <name evidence="5" type="ORF">SEA_MILDRED21_45</name>
</gene>
<dbReference type="InterPro" id="IPR006944">
    <property type="entry name" value="Phage/GTA_portal"/>
</dbReference>
<protein>
    <submittedName>
        <fullName evidence="5">Portal protein</fullName>
    </submittedName>
</protein>
<keyword evidence="1" id="KW-1188">Viral release from host cell</keyword>
<keyword evidence="2" id="KW-1171">Viral genome ejection through host cell envelope</keyword>
<evidence type="ECO:0000313" key="6">
    <source>
        <dbReference type="Proteomes" id="UP000223009"/>
    </source>
</evidence>
<evidence type="ECO:0000256" key="3">
    <source>
        <dbReference type="ARBA" id="ARBA00023219"/>
    </source>
</evidence>
<keyword evidence="1" id="KW-0118">Viral capsid assembly</keyword>
<evidence type="ECO:0000256" key="2">
    <source>
        <dbReference type="ARBA" id="ARBA00023009"/>
    </source>
</evidence>
<feature type="region of interest" description="Disordered" evidence="4">
    <location>
        <begin position="451"/>
        <end position="526"/>
    </location>
</feature>
<keyword evidence="6" id="KW-1185">Reference proteome</keyword>
<evidence type="ECO:0000313" key="5">
    <source>
        <dbReference type="EMBL" id="ASR75452.1"/>
    </source>
</evidence>
<dbReference type="Proteomes" id="UP000223009">
    <property type="component" value="Segment"/>
</dbReference>
<reference evidence="5 6" key="1">
    <citation type="submission" date="2017-05" db="EMBL/GenBank/DDBJ databases">
        <authorList>
            <person name="Chapman J."/>
            <person name="Chang C."/>
            <person name="Suresh T."/>
            <person name="Shishido T.C."/>
            <person name="Bindert I."/>
            <person name="Shaffer C.D."/>
            <person name="Weston-Hafer K.A."/>
            <person name="Russell D.A."/>
            <person name="Pope W.H."/>
            <person name="Jacobs-Sera D."/>
            <person name="Hendrix R.W."/>
            <person name="Hatfull G.F."/>
        </authorList>
    </citation>
    <scope>NUCLEOTIDE SEQUENCE [LARGE SCALE GENOMIC DNA]</scope>
</reference>
<dbReference type="EMBL" id="MF155946">
    <property type="protein sequence ID" value="ASR75452.1"/>
    <property type="molecule type" value="Genomic_DNA"/>
</dbReference>
<keyword evidence="3" id="KW-0231">Viral genome packaging</keyword>
<keyword evidence="2" id="KW-1160">Virus entry into host cell</keyword>
<organism evidence="5 6">
    <name type="scientific">Streptomyces phage Mildred21</name>
    <dbReference type="NCBI Taxonomy" id="2023959"/>
    <lineage>
        <taxon>Viruses</taxon>
        <taxon>Duplodnaviria</taxon>
        <taxon>Heunggongvirae</taxon>
        <taxon>Uroviricota</taxon>
        <taxon>Caudoviricetes</taxon>
        <taxon>Stanwilliamsviridae</taxon>
        <taxon>Boydwoodruffvirinae</taxon>
        <taxon>Samistivirus</taxon>
        <taxon>Samistivirus mildred21</taxon>
    </lineage>
</organism>
<dbReference type="OrthoDB" id="1911at10239"/>
<evidence type="ECO:0000256" key="4">
    <source>
        <dbReference type="SAM" id="MobiDB-lite"/>
    </source>
</evidence>
<dbReference type="Pfam" id="PF04860">
    <property type="entry name" value="Phage_portal"/>
    <property type="match status" value="1"/>
</dbReference>
<accession>A0A222YU02</accession>
<name>A0A222YU02_9CAUD</name>
<feature type="compositionally biased region" description="Basic and acidic residues" evidence="4">
    <location>
        <begin position="516"/>
        <end position="526"/>
    </location>
</feature>
<evidence type="ECO:0000256" key="1">
    <source>
        <dbReference type="ARBA" id="ARBA00022950"/>
    </source>
</evidence>
<keyword evidence="2" id="KW-1162">Viral penetration into host cytoplasm</keyword>
<sequence>MTSNRVVEAEPEEERVIEVSLGNEYSRDISHDPDPFAKSADELNKSLDGLSRSFKIRTTKSLQKFYRGVDGAASKKEESQEVTGYNAFQVMLPPYNLDYLAKLYEVSSPHYASVKAKVSNIVGLGYDLVETSAAKRKLDQIEGEEKTKKARNKLEIEKERIKEWIASCNEEDDFLETLIKVWTDYEVTGNGYLEIGRKSNGEIGYLGHVPSTTMRIRQRRDGFVQIISNKAVFFRNFGDSETTDPVGNDSRPNEVIHIKKYAPSNGYYGIPDIVAAKAAVAGNEFATRFNLDYFENKAVPRYVIVIKGGKLSPAAERRITEFFQTSLKGKNHRTLYVPLPPDEQDRKTSFEMKPVEAGTQDSSFNNYRKGNLSDILMAHRVPITKVGLAEGASLAVARDADKTFKEQVCRPEQTIFENKLNKIMREVTDVFLIHLNELSLTDEDTQSKIDERAIRNQWTTPNEIRARQGKPGLPGGDKVVEQKPQQKAEANAQANGTRTRDQNRAANSPDSSGEARQPKGEGRATA</sequence>